<keyword evidence="1" id="KW-0812">Transmembrane</keyword>
<dbReference type="RefSeq" id="WP_183997489.1">
    <property type="nucleotide sequence ID" value="NZ_JACIEH010000002.1"/>
</dbReference>
<dbReference type="EMBL" id="JACIEH010000002">
    <property type="protein sequence ID" value="MBB4098581.1"/>
    <property type="molecule type" value="Genomic_DNA"/>
</dbReference>
<name>A0A7W6JU59_9SPHN</name>
<sequence length="79" mass="8730">MRMFAIERILYLICAIVSFVLLIVCLVFLFQTRQISVPQLAMVFGASGLIAASAARVSFFLNKSFDLVSTIIQQLAGRS</sequence>
<dbReference type="GO" id="GO:0016787">
    <property type="term" value="F:hydrolase activity"/>
    <property type="evidence" value="ECO:0007669"/>
    <property type="project" value="UniProtKB-KW"/>
</dbReference>
<feature type="transmembrane region" description="Helical" evidence="1">
    <location>
        <begin position="42"/>
        <end position="61"/>
    </location>
</feature>
<gene>
    <name evidence="2" type="ORF">GGR46_002145</name>
</gene>
<feature type="transmembrane region" description="Helical" evidence="1">
    <location>
        <begin position="9"/>
        <end position="30"/>
    </location>
</feature>
<evidence type="ECO:0000313" key="2">
    <source>
        <dbReference type="EMBL" id="MBB4098581.1"/>
    </source>
</evidence>
<evidence type="ECO:0000256" key="1">
    <source>
        <dbReference type="SAM" id="Phobius"/>
    </source>
</evidence>
<protein>
    <submittedName>
        <fullName evidence="2">Membrane-associated HD superfamily phosphohydrolase</fullName>
    </submittedName>
</protein>
<keyword evidence="1" id="KW-1133">Transmembrane helix</keyword>
<reference evidence="2 3" key="1">
    <citation type="submission" date="2020-08" db="EMBL/GenBank/DDBJ databases">
        <title>Genomic Encyclopedia of Type Strains, Phase IV (KMG-IV): sequencing the most valuable type-strain genomes for metagenomic binning, comparative biology and taxonomic classification.</title>
        <authorList>
            <person name="Goeker M."/>
        </authorList>
    </citation>
    <scope>NUCLEOTIDE SEQUENCE [LARGE SCALE GENOMIC DNA]</scope>
    <source>
        <strain evidence="2 3">DSM 101806</strain>
    </source>
</reference>
<accession>A0A7W6JU59</accession>
<proteinExistence type="predicted"/>
<dbReference type="AlphaFoldDB" id="A0A7W6JU59"/>
<keyword evidence="3" id="KW-1185">Reference proteome</keyword>
<keyword evidence="2" id="KW-0378">Hydrolase</keyword>
<evidence type="ECO:0000313" key="3">
    <source>
        <dbReference type="Proteomes" id="UP000557392"/>
    </source>
</evidence>
<keyword evidence="1" id="KW-0472">Membrane</keyword>
<organism evidence="2 3">
    <name type="scientific">Sphingomonas kyeonggiensis</name>
    <dbReference type="NCBI Taxonomy" id="1268553"/>
    <lineage>
        <taxon>Bacteria</taxon>
        <taxon>Pseudomonadati</taxon>
        <taxon>Pseudomonadota</taxon>
        <taxon>Alphaproteobacteria</taxon>
        <taxon>Sphingomonadales</taxon>
        <taxon>Sphingomonadaceae</taxon>
        <taxon>Sphingomonas</taxon>
    </lineage>
</organism>
<dbReference type="Proteomes" id="UP000557392">
    <property type="component" value="Unassembled WGS sequence"/>
</dbReference>
<comment type="caution">
    <text evidence="2">The sequence shown here is derived from an EMBL/GenBank/DDBJ whole genome shotgun (WGS) entry which is preliminary data.</text>
</comment>